<feature type="transmembrane region" description="Helical" evidence="11">
    <location>
        <begin position="531"/>
        <end position="550"/>
    </location>
</feature>
<feature type="transmembrane region" description="Helical" evidence="11">
    <location>
        <begin position="845"/>
        <end position="875"/>
    </location>
</feature>
<dbReference type="EMBL" id="KN882092">
    <property type="protein sequence ID" value="KIY44328.1"/>
    <property type="molecule type" value="Genomic_DNA"/>
</dbReference>
<feature type="transmembrane region" description="Helical" evidence="11">
    <location>
        <begin position="586"/>
        <end position="604"/>
    </location>
</feature>
<dbReference type="CDD" id="cd16023">
    <property type="entry name" value="GPI_EPT_3"/>
    <property type="match status" value="1"/>
</dbReference>
<feature type="transmembrane region" description="Helical" evidence="11">
    <location>
        <begin position="742"/>
        <end position="761"/>
    </location>
</feature>
<keyword evidence="8 11" id="KW-1133">Transmembrane helix</keyword>
<feature type="transmembrane region" description="Helical" evidence="11">
    <location>
        <begin position="436"/>
        <end position="457"/>
    </location>
</feature>
<evidence type="ECO:0000256" key="4">
    <source>
        <dbReference type="ARBA" id="ARBA00022502"/>
    </source>
</evidence>
<keyword evidence="5" id="KW-0808">Transferase</keyword>
<name>A0A0D7A0M1_9AGAR</name>
<reference evidence="13 14" key="1">
    <citation type="journal article" date="2015" name="Fungal Genet. Biol.">
        <title>Evolution of novel wood decay mechanisms in Agaricales revealed by the genome sequences of Fistulina hepatica and Cylindrobasidium torrendii.</title>
        <authorList>
            <person name="Floudas D."/>
            <person name="Held B.W."/>
            <person name="Riley R."/>
            <person name="Nagy L.G."/>
            <person name="Koehler G."/>
            <person name="Ransdell A.S."/>
            <person name="Younus H."/>
            <person name="Chow J."/>
            <person name="Chiniquy J."/>
            <person name="Lipzen A."/>
            <person name="Tritt A."/>
            <person name="Sun H."/>
            <person name="Haridas S."/>
            <person name="LaButti K."/>
            <person name="Ohm R.A."/>
            <person name="Kues U."/>
            <person name="Blanchette R.A."/>
            <person name="Grigoriev I.V."/>
            <person name="Minto R.E."/>
            <person name="Hibbett D.S."/>
        </authorList>
    </citation>
    <scope>NUCLEOTIDE SEQUENCE [LARGE SCALE GENOMIC DNA]</scope>
    <source>
        <strain evidence="13 14">ATCC 64428</strain>
    </source>
</reference>
<evidence type="ECO:0000256" key="5">
    <source>
        <dbReference type="ARBA" id="ARBA00022679"/>
    </source>
</evidence>
<dbReference type="GO" id="GO:0051377">
    <property type="term" value="F:mannose-ethanolamine phosphotransferase activity"/>
    <property type="evidence" value="ECO:0007669"/>
    <property type="project" value="InterPro"/>
</dbReference>
<evidence type="ECO:0000259" key="12">
    <source>
        <dbReference type="Pfam" id="PF19316"/>
    </source>
</evidence>
<dbReference type="InterPro" id="IPR002591">
    <property type="entry name" value="Phosphodiest/P_Trfase"/>
</dbReference>
<feature type="transmembrane region" description="Helical" evidence="11">
    <location>
        <begin position="501"/>
        <end position="519"/>
    </location>
</feature>
<feature type="domain" description="GPI ethanolamine phosphate transferase 2 C-terminal" evidence="12">
    <location>
        <begin position="763"/>
        <end position="952"/>
    </location>
</feature>
<sequence>MFGARFLLIIGLGIVHLASIYLFTSGFLLTRLALSDINTCSGQSCTLTATHKRAVLIIIDSLRFDFVSPHPPDPPSPYHHAILTLPSELTASQPDRSFLFNAYADPPTTTLQRIKGITTGSLPTFVDLGNNFGASSIAEDSIINQLSLRGKKVCAFVAFMGDDTWMSVFPDALHPNMTFPFDSFNVEDLHTVDNGVTEHIFPLLEDDTKPFDFLVAHFLGVDHVGHRVGPDHPSMQHKLQQMDTVLRNVVDKLDTETLLVVLGDHGMDAFGDHGGDGVPETSTALWIYSKGRPIATKTRNIPSALLEYVTFPGEVVPHRRAAQIDLVPTLALLLGLPIPFNNLGQVIPELFWRDPEGTELHSALQINAAQIRSYLEAYHSSGAGSDLDDVWGDLQNAWNATSLDLGDDDKRLAALSTFNRAALNACRSIWAQFNPVLMGMGLALLAMSLAAAFAIYFGVASSGDGWSTWLIKCLRRCAVMIAVGPVLGYAFHATLQLHEATLWECILFASVMLACVSVVVQSPFPPTRESFSAISLPLILHTAIFFSNSFTFWEDHVIPFLSLTSLVPFVVKGVNAHMAGHRHRILSFAAIFAISTRIMALSTVCREEQQPYCNVTFYATSSLPSPPPLALILAVPAACTLPFVLKRFMRITQSHRAMAPPYLHLILTPVLLGGAFFWMLEWLTSSNVQPGWSDLYGKLKFWVARLSLGWAFVPGLVLLWLSPICIDVNVLEEPRRVTVIGYANAFGASYILFWSWIFGVVYLTTQLAGQIVLFLAVVALLSYLEMVDAIRDAEVLENTIKQSPANFAEVVPIALLALQVFYATGHQSTIPSIQWKSAFVLSSTVIYPFSPMTVTINFFGPTFVVAMSAALLSAWKRSPVVDPSDEHKGKDVQVQGDALLAGLAMMIYYECLLLGAAGGAAILRRHLMVWKIFAPRYMAAAAEMLVVDLAILLSAVVLSRIKSVLSRHPVFGWT</sequence>
<dbReference type="Gene3D" id="3.40.720.10">
    <property type="entry name" value="Alkaline Phosphatase, subunit A"/>
    <property type="match status" value="1"/>
</dbReference>
<dbReference type="OrthoDB" id="272139at2759"/>
<evidence type="ECO:0000256" key="7">
    <source>
        <dbReference type="ARBA" id="ARBA00022824"/>
    </source>
</evidence>
<comment type="subcellular location">
    <subcellularLocation>
        <location evidence="1">Endoplasmic reticulum membrane</location>
        <topology evidence="1">Multi-pass membrane protein</topology>
    </subcellularLocation>
</comment>
<evidence type="ECO:0000256" key="3">
    <source>
        <dbReference type="ARBA" id="ARBA00008695"/>
    </source>
</evidence>
<dbReference type="InterPro" id="IPR017850">
    <property type="entry name" value="Alkaline_phosphatase_core_sf"/>
</dbReference>
<evidence type="ECO:0000256" key="9">
    <source>
        <dbReference type="ARBA" id="ARBA00023136"/>
    </source>
</evidence>
<dbReference type="GO" id="GO:0005789">
    <property type="term" value="C:endoplasmic reticulum membrane"/>
    <property type="evidence" value="ECO:0007669"/>
    <property type="project" value="UniProtKB-SubCell"/>
</dbReference>
<comment type="pathway">
    <text evidence="2">Glycolipid biosynthesis; glycosylphosphatidylinositol-anchor biosynthesis.</text>
</comment>
<comment type="similarity">
    <text evidence="3">Belongs to the PIGG/PIGN/PIGO family. PIGO subfamily.</text>
</comment>
<keyword evidence="7" id="KW-0256">Endoplasmic reticulum</keyword>
<dbReference type="Pfam" id="PF19316">
    <property type="entry name" value="PIGO_PIGG"/>
    <property type="match status" value="1"/>
</dbReference>
<feature type="transmembrane region" description="Helical" evidence="11">
    <location>
        <begin position="661"/>
        <end position="680"/>
    </location>
</feature>
<dbReference type="GO" id="GO:0006506">
    <property type="term" value="P:GPI anchor biosynthetic process"/>
    <property type="evidence" value="ECO:0007669"/>
    <property type="project" value="UniProtKB-UniPathway"/>
</dbReference>
<protein>
    <submittedName>
        <fullName evidence="13">Alkaline phosphatase-like protein</fullName>
    </submittedName>
</protein>
<keyword evidence="14" id="KW-1185">Reference proteome</keyword>
<keyword evidence="9 11" id="KW-0472">Membrane</keyword>
<dbReference type="Proteomes" id="UP000054144">
    <property type="component" value="Unassembled WGS sequence"/>
</dbReference>
<feature type="transmembrane region" description="Helical" evidence="11">
    <location>
        <begin position="556"/>
        <end position="574"/>
    </location>
</feature>
<dbReference type="InterPro" id="IPR045687">
    <property type="entry name" value="PIGG/GPI7_C"/>
</dbReference>
<feature type="transmembrane region" description="Helical" evidence="11">
    <location>
        <begin position="700"/>
        <end position="721"/>
    </location>
</feature>
<evidence type="ECO:0000313" key="13">
    <source>
        <dbReference type="EMBL" id="KIY44328.1"/>
    </source>
</evidence>
<dbReference type="AlphaFoldDB" id="A0A0D7A0M1"/>
<evidence type="ECO:0000313" key="14">
    <source>
        <dbReference type="Proteomes" id="UP000054144"/>
    </source>
</evidence>
<dbReference type="PANTHER" id="PTHR23071:SF1">
    <property type="entry name" value="GPI ETHANOLAMINE PHOSPHATE TRANSFERASE 3"/>
    <property type="match status" value="1"/>
</dbReference>
<organism evidence="13 14">
    <name type="scientific">Fistulina hepatica ATCC 64428</name>
    <dbReference type="NCBI Taxonomy" id="1128425"/>
    <lineage>
        <taxon>Eukaryota</taxon>
        <taxon>Fungi</taxon>
        <taxon>Dikarya</taxon>
        <taxon>Basidiomycota</taxon>
        <taxon>Agaricomycotina</taxon>
        <taxon>Agaricomycetes</taxon>
        <taxon>Agaricomycetidae</taxon>
        <taxon>Agaricales</taxon>
        <taxon>Fistulinaceae</taxon>
        <taxon>Fistulina</taxon>
    </lineage>
</organism>
<dbReference type="InterPro" id="IPR039524">
    <property type="entry name" value="PIGO/GPI13"/>
</dbReference>
<evidence type="ECO:0000256" key="8">
    <source>
        <dbReference type="ARBA" id="ARBA00022989"/>
    </source>
</evidence>
<dbReference type="UniPathway" id="UPA00196"/>
<feature type="transmembrane region" description="Helical" evidence="11">
    <location>
        <begin position="937"/>
        <end position="958"/>
    </location>
</feature>
<evidence type="ECO:0000256" key="6">
    <source>
        <dbReference type="ARBA" id="ARBA00022692"/>
    </source>
</evidence>
<keyword evidence="4" id="KW-0337">GPI-anchor biosynthesis</keyword>
<dbReference type="PANTHER" id="PTHR23071">
    <property type="entry name" value="PHOSPHATIDYLINOSITOL GLYCAN"/>
    <property type="match status" value="1"/>
</dbReference>
<feature type="transmembrane region" description="Helical" evidence="11">
    <location>
        <begin position="767"/>
        <end position="784"/>
    </location>
</feature>
<accession>A0A0D7A0M1</accession>
<evidence type="ECO:0000256" key="2">
    <source>
        <dbReference type="ARBA" id="ARBA00004687"/>
    </source>
</evidence>
<dbReference type="SUPFAM" id="SSF53649">
    <property type="entry name" value="Alkaline phosphatase-like"/>
    <property type="match status" value="1"/>
</dbReference>
<feature type="transmembrane region" description="Helical" evidence="11">
    <location>
        <begin position="805"/>
        <end position="825"/>
    </location>
</feature>
<keyword evidence="6 11" id="KW-0812">Transmembrane</keyword>
<feature type="transmembrane region" description="Helical" evidence="11">
    <location>
        <begin position="896"/>
        <end position="917"/>
    </location>
</feature>
<evidence type="ECO:0000256" key="11">
    <source>
        <dbReference type="SAM" id="Phobius"/>
    </source>
</evidence>
<dbReference type="Pfam" id="PF01663">
    <property type="entry name" value="Phosphodiest"/>
    <property type="match status" value="1"/>
</dbReference>
<keyword evidence="10" id="KW-0325">Glycoprotein</keyword>
<proteinExistence type="inferred from homology"/>
<feature type="transmembrane region" description="Helical" evidence="11">
    <location>
        <begin position="629"/>
        <end position="649"/>
    </location>
</feature>
<evidence type="ECO:0000256" key="1">
    <source>
        <dbReference type="ARBA" id="ARBA00004477"/>
    </source>
</evidence>
<dbReference type="InterPro" id="IPR037675">
    <property type="entry name" value="PIG-O_N"/>
</dbReference>
<feature type="transmembrane region" description="Helical" evidence="11">
    <location>
        <begin position="477"/>
        <end position="495"/>
    </location>
</feature>
<gene>
    <name evidence="13" type="ORF">FISHEDRAFT_51348</name>
</gene>
<evidence type="ECO:0000256" key="10">
    <source>
        <dbReference type="ARBA" id="ARBA00023180"/>
    </source>
</evidence>